<organism evidence="1 2">
    <name type="scientific">Aureimonas pseudogalii</name>
    <dbReference type="NCBI Taxonomy" id="1744844"/>
    <lineage>
        <taxon>Bacteria</taxon>
        <taxon>Pseudomonadati</taxon>
        <taxon>Pseudomonadota</taxon>
        <taxon>Alphaproteobacteria</taxon>
        <taxon>Hyphomicrobiales</taxon>
        <taxon>Aurantimonadaceae</taxon>
        <taxon>Aureimonas</taxon>
    </lineage>
</organism>
<dbReference type="AlphaFoldDB" id="A0A7W6H5T1"/>
<evidence type="ECO:0000313" key="2">
    <source>
        <dbReference type="Proteomes" id="UP000542776"/>
    </source>
</evidence>
<evidence type="ECO:0000313" key="1">
    <source>
        <dbReference type="EMBL" id="MBB3999095.1"/>
    </source>
</evidence>
<name>A0A7W6H5T1_9HYPH</name>
<accession>A0A7W6H5T1</accession>
<protein>
    <submittedName>
        <fullName evidence="1">Uncharacterized protein</fullName>
    </submittedName>
</protein>
<gene>
    <name evidence="1" type="ORF">GGR04_002954</name>
</gene>
<dbReference type="Proteomes" id="UP000542776">
    <property type="component" value="Unassembled WGS sequence"/>
</dbReference>
<reference evidence="1 2" key="1">
    <citation type="submission" date="2020-08" db="EMBL/GenBank/DDBJ databases">
        <title>Genomic Encyclopedia of Type Strains, Phase IV (KMG-IV): sequencing the most valuable type-strain genomes for metagenomic binning, comparative biology and taxonomic classification.</title>
        <authorList>
            <person name="Goeker M."/>
        </authorList>
    </citation>
    <scope>NUCLEOTIDE SEQUENCE [LARGE SCALE GENOMIC DNA]</scope>
    <source>
        <strain evidence="1 2">DSM 102238</strain>
    </source>
</reference>
<dbReference type="RefSeq" id="WP_183200657.1">
    <property type="nucleotide sequence ID" value="NZ_JACIEK010000008.1"/>
</dbReference>
<keyword evidence="2" id="KW-1185">Reference proteome</keyword>
<comment type="caution">
    <text evidence="1">The sequence shown here is derived from an EMBL/GenBank/DDBJ whole genome shotgun (WGS) entry which is preliminary data.</text>
</comment>
<sequence length="127" mass="13835">MPYVLLTCGRSWPGGLESGRFNWLALPATNQELESHVDYAVKVDAQEAADLKEWGDDGPRCSPCGIDAYVAVAEAEWETMENLRCLASVAHRSSVLHLEDLSSAKALVEELTSLGAVMSDRARRSGQ</sequence>
<proteinExistence type="predicted"/>
<dbReference type="EMBL" id="JACIEK010000008">
    <property type="protein sequence ID" value="MBB3999095.1"/>
    <property type="molecule type" value="Genomic_DNA"/>
</dbReference>